<protein>
    <submittedName>
        <fullName evidence="2">Uncharacterized protein</fullName>
    </submittedName>
</protein>
<evidence type="ECO:0000256" key="1">
    <source>
        <dbReference type="SAM" id="Phobius"/>
    </source>
</evidence>
<feature type="transmembrane region" description="Helical" evidence="1">
    <location>
        <begin position="60"/>
        <end position="79"/>
    </location>
</feature>
<proteinExistence type="predicted"/>
<dbReference type="AlphaFoldDB" id="A0A7R9BQA4"/>
<name>A0A7R9BQA4_9CRUS</name>
<dbReference type="InterPro" id="IPR028110">
    <property type="entry name" value="TMEM254"/>
</dbReference>
<dbReference type="EMBL" id="OA883621">
    <property type="protein sequence ID" value="CAD7279322.1"/>
    <property type="molecule type" value="Genomic_DNA"/>
</dbReference>
<dbReference type="Proteomes" id="UP000678499">
    <property type="component" value="Unassembled WGS sequence"/>
</dbReference>
<reference evidence="2" key="1">
    <citation type="submission" date="2020-11" db="EMBL/GenBank/DDBJ databases">
        <authorList>
            <person name="Tran Van P."/>
        </authorList>
    </citation>
    <scope>NUCLEOTIDE SEQUENCE</scope>
</reference>
<gene>
    <name evidence="2" type="ORF">NMOB1V02_LOCUS6998</name>
</gene>
<keyword evidence="1" id="KW-0812">Transmembrane</keyword>
<organism evidence="2">
    <name type="scientific">Notodromas monacha</name>
    <dbReference type="NCBI Taxonomy" id="399045"/>
    <lineage>
        <taxon>Eukaryota</taxon>
        <taxon>Metazoa</taxon>
        <taxon>Ecdysozoa</taxon>
        <taxon>Arthropoda</taxon>
        <taxon>Crustacea</taxon>
        <taxon>Oligostraca</taxon>
        <taxon>Ostracoda</taxon>
        <taxon>Podocopa</taxon>
        <taxon>Podocopida</taxon>
        <taxon>Cypridocopina</taxon>
        <taxon>Cypridoidea</taxon>
        <taxon>Cyprididae</taxon>
        <taxon>Notodromas</taxon>
    </lineage>
</organism>
<feature type="transmembrane region" description="Helical" evidence="1">
    <location>
        <begin position="26"/>
        <end position="48"/>
    </location>
</feature>
<dbReference type="Pfam" id="PF14934">
    <property type="entry name" value="TMEM254"/>
    <property type="match status" value="1"/>
</dbReference>
<keyword evidence="1" id="KW-0472">Membrane</keyword>
<dbReference type="EMBL" id="CAJPEX010001584">
    <property type="protein sequence ID" value="CAG0919474.1"/>
    <property type="molecule type" value="Genomic_DNA"/>
</dbReference>
<keyword evidence="3" id="KW-1185">Reference proteome</keyword>
<evidence type="ECO:0000313" key="2">
    <source>
        <dbReference type="EMBL" id="CAD7279322.1"/>
    </source>
</evidence>
<keyword evidence="1" id="KW-1133">Transmembrane helix</keyword>
<accession>A0A7R9BQA4</accession>
<sequence>MTPADIPSFLPLADAASYLGEAANPFMGAMFLGSMFLHLAEAGVAYVMSRSYGLDYETSFAWMLQTLGYGMFSLQYLLFPDSRYMQRIDADNLDLSSYNLIDYLEGF</sequence>
<evidence type="ECO:0000313" key="3">
    <source>
        <dbReference type="Proteomes" id="UP000678499"/>
    </source>
</evidence>